<dbReference type="InterPro" id="IPR050330">
    <property type="entry name" value="Bact_OuterMem_StrucFunc"/>
</dbReference>
<dbReference type="SUPFAM" id="SSF103088">
    <property type="entry name" value="OmpA-like"/>
    <property type="match status" value="1"/>
</dbReference>
<sequence length="199" mass="21778">MRLNQLKGFTGSFLLFVAVLLQGCASNSYVVLLENPNGHTGAVQVKGEQGEQLINIAGYGAALDGSEVPAPVDADQIQEDFGEAMAARPKIPKHYLLYFQVDTMLTEASEMLLPEIIAEAKKWPAVDISVVGHTDTLGSAAINEELALVRANLVAEWLKQKGLEYHALTVESHGERNLLVMTPDETLEPRNRRVEISIR</sequence>
<dbReference type="PROSITE" id="PS51123">
    <property type="entry name" value="OMPA_2"/>
    <property type="match status" value="1"/>
</dbReference>
<dbReference type="AlphaFoldDB" id="A0A377QDF7"/>
<dbReference type="Proteomes" id="UP000295794">
    <property type="component" value="Unassembled WGS sequence"/>
</dbReference>
<dbReference type="GO" id="GO:0016020">
    <property type="term" value="C:membrane"/>
    <property type="evidence" value="ECO:0007669"/>
    <property type="project" value="UniProtKB-UniRule"/>
</dbReference>
<reference evidence="3 5" key="1">
    <citation type="submission" date="2018-06" db="EMBL/GenBank/DDBJ databases">
        <authorList>
            <consortium name="Pathogen Informatics"/>
            <person name="Doyle S."/>
        </authorList>
    </citation>
    <scope>NUCLEOTIDE SEQUENCE [LARGE SCALE GENOMIC DNA]</scope>
    <source>
        <strain evidence="3 5">NCTC11159</strain>
    </source>
</reference>
<dbReference type="PANTHER" id="PTHR30329">
    <property type="entry name" value="STATOR ELEMENT OF FLAGELLAR MOTOR COMPLEX"/>
    <property type="match status" value="1"/>
</dbReference>
<proteinExistence type="predicted"/>
<evidence type="ECO:0000313" key="6">
    <source>
        <dbReference type="Proteomes" id="UP000295794"/>
    </source>
</evidence>
<organism evidence="3 5">
    <name type="scientific">Iodobacter fluviatilis</name>
    <dbReference type="NCBI Taxonomy" id="537"/>
    <lineage>
        <taxon>Bacteria</taxon>
        <taxon>Pseudomonadati</taxon>
        <taxon>Pseudomonadota</taxon>
        <taxon>Betaproteobacteria</taxon>
        <taxon>Neisseriales</taxon>
        <taxon>Chitinibacteraceae</taxon>
        <taxon>Iodobacter</taxon>
    </lineage>
</organism>
<dbReference type="InterPro" id="IPR006665">
    <property type="entry name" value="OmpA-like"/>
</dbReference>
<dbReference type="InterPro" id="IPR036737">
    <property type="entry name" value="OmpA-like_sf"/>
</dbReference>
<evidence type="ECO:0000313" key="3">
    <source>
        <dbReference type="EMBL" id="STQ91911.1"/>
    </source>
</evidence>
<evidence type="ECO:0000313" key="4">
    <source>
        <dbReference type="EMBL" id="TCU81804.1"/>
    </source>
</evidence>
<dbReference type="CDD" id="cd07185">
    <property type="entry name" value="OmpA_C-like"/>
    <property type="match status" value="1"/>
</dbReference>
<evidence type="ECO:0000313" key="5">
    <source>
        <dbReference type="Proteomes" id="UP000255108"/>
    </source>
</evidence>
<feature type="domain" description="OmpA-like" evidence="2">
    <location>
        <begin position="86"/>
        <end position="199"/>
    </location>
</feature>
<dbReference type="RefSeq" id="WP_115228103.1">
    <property type="nucleotide sequence ID" value="NZ_CAWOLO010000019.1"/>
</dbReference>
<name>A0A377QDF7_9NEIS</name>
<keyword evidence="1" id="KW-0472">Membrane</keyword>
<reference evidence="4 6" key="2">
    <citation type="submission" date="2019-03" db="EMBL/GenBank/DDBJ databases">
        <title>Genomic Encyclopedia of Type Strains, Phase IV (KMG-IV): sequencing the most valuable type-strain genomes for metagenomic binning, comparative biology and taxonomic classification.</title>
        <authorList>
            <person name="Goeker M."/>
        </authorList>
    </citation>
    <scope>NUCLEOTIDE SEQUENCE [LARGE SCALE GENOMIC DNA]</scope>
    <source>
        <strain evidence="4 6">DSM 3764</strain>
    </source>
</reference>
<dbReference type="Pfam" id="PF00691">
    <property type="entry name" value="OmpA"/>
    <property type="match status" value="1"/>
</dbReference>
<dbReference type="Gene3D" id="3.30.1330.60">
    <property type="entry name" value="OmpA-like domain"/>
    <property type="match status" value="1"/>
</dbReference>
<evidence type="ECO:0000259" key="2">
    <source>
        <dbReference type="PROSITE" id="PS51123"/>
    </source>
</evidence>
<dbReference type="PROSITE" id="PS51257">
    <property type="entry name" value="PROKAR_LIPOPROTEIN"/>
    <property type="match status" value="1"/>
</dbReference>
<dbReference type="EMBL" id="SMBT01000019">
    <property type="protein sequence ID" value="TCU81804.1"/>
    <property type="molecule type" value="Genomic_DNA"/>
</dbReference>
<gene>
    <name evidence="3" type="primary">oprF</name>
    <name evidence="4" type="ORF">EV682_11961</name>
    <name evidence="3" type="ORF">NCTC11159_02994</name>
</gene>
<keyword evidence="6" id="KW-1185">Reference proteome</keyword>
<dbReference type="EMBL" id="UGHR01000001">
    <property type="protein sequence ID" value="STQ91911.1"/>
    <property type="molecule type" value="Genomic_DNA"/>
</dbReference>
<dbReference type="PANTHER" id="PTHR30329:SF21">
    <property type="entry name" value="LIPOPROTEIN YIAD-RELATED"/>
    <property type="match status" value="1"/>
</dbReference>
<evidence type="ECO:0000256" key="1">
    <source>
        <dbReference type="PROSITE-ProRule" id="PRU00473"/>
    </source>
</evidence>
<protein>
    <submittedName>
        <fullName evidence="4">Outer membrane protein OmpA-like peptidoglycan-associated protein</fullName>
    </submittedName>
    <submittedName>
        <fullName evidence="3">Root adhesin</fullName>
    </submittedName>
</protein>
<dbReference type="OrthoDB" id="8586796at2"/>
<accession>A0A377QDF7</accession>
<dbReference type="Proteomes" id="UP000255108">
    <property type="component" value="Unassembled WGS sequence"/>
</dbReference>